<accession>A0AA40KSR0</accession>
<feature type="non-terminal residue" evidence="2">
    <location>
        <position position="1"/>
    </location>
</feature>
<evidence type="ECO:0000256" key="1">
    <source>
        <dbReference type="SAM" id="MobiDB-lite"/>
    </source>
</evidence>
<evidence type="ECO:0000313" key="2">
    <source>
        <dbReference type="EMBL" id="KAK1131216.1"/>
    </source>
</evidence>
<proteinExistence type="predicted"/>
<evidence type="ECO:0000313" key="3">
    <source>
        <dbReference type="Proteomes" id="UP001177670"/>
    </source>
</evidence>
<gene>
    <name evidence="2" type="ORF">K0M31_017504</name>
</gene>
<dbReference type="AlphaFoldDB" id="A0AA40KSR0"/>
<name>A0AA40KSR0_9HYME</name>
<organism evidence="2 3">
    <name type="scientific">Melipona bicolor</name>
    <dbReference type="NCBI Taxonomy" id="60889"/>
    <lineage>
        <taxon>Eukaryota</taxon>
        <taxon>Metazoa</taxon>
        <taxon>Ecdysozoa</taxon>
        <taxon>Arthropoda</taxon>
        <taxon>Hexapoda</taxon>
        <taxon>Insecta</taxon>
        <taxon>Pterygota</taxon>
        <taxon>Neoptera</taxon>
        <taxon>Endopterygota</taxon>
        <taxon>Hymenoptera</taxon>
        <taxon>Apocrita</taxon>
        <taxon>Aculeata</taxon>
        <taxon>Apoidea</taxon>
        <taxon>Anthophila</taxon>
        <taxon>Apidae</taxon>
        <taxon>Melipona</taxon>
    </lineage>
</organism>
<comment type="caution">
    <text evidence="2">The sequence shown here is derived from an EMBL/GenBank/DDBJ whole genome shotgun (WGS) entry which is preliminary data.</text>
</comment>
<feature type="region of interest" description="Disordered" evidence="1">
    <location>
        <begin position="67"/>
        <end position="88"/>
    </location>
</feature>
<sequence>SLKVARTWVQVRGKCQKCKKRDDGFWSKGKRCTGSEGRLSGFGLIEILPRRGCETLIATSFLEAGKAPNEMREGGGGGGGSVGENPYD</sequence>
<keyword evidence="3" id="KW-1185">Reference proteome</keyword>
<protein>
    <submittedName>
        <fullName evidence="2">Uncharacterized protein</fullName>
    </submittedName>
</protein>
<dbReference type="Proteomes" id="UP001177670">
    <property type="component" value="Unassembled WGS sequence"/>
</dbReference>
<reference evidence="2" key="1">
    <citation type="submission" date="2021-10" db="EMBL/GenBank/DDBJ databases">
        <title>Melipona bicolor Genome sequencing and assembly.</title>
        <authorList>
            <person name="Araujo N.S."/>
            <person name="Arias M.C."/>
        </authorList>
    </citation>
    <scope>NUCLEOTIDE SEQUENCE</scope>
    <source>
        <strain evidence="2">USP_2M_L1-L4_2017</strain>
        <tissue evidence="2">Whole body</tissue>
    </source>
</reference>
<dbReference type="EMBL" id="JAHYIQ010000006">
    <property type="protein sequence ID" value="KAK1131216.1"/>
    <property type="molecule type" value="Genomic_DNA"/>
</dbReference>